<reference evidence="12 13" key="1">
    <citation type="submission" date="2015-04" db="EMBL/GenBank/DDBJ databases">
        <authorList>
            <person name="Syromyatnikov M.Y."/>
            <person name="Popov V.N."/>
        </authorList>
    </citation>
    <scope>NUCLEOTIDE SEQUENCE [LARGE SCALE GENOMIC DNA]</scope>
    <source>
        <strain evidence="12">WF-38-12</strain>
    </source>
</reference>
<keyword evidence="6" id="KW-1015">Disulfide bond</keyword>
<evidence type="ECO:0000256" key="2">
    <source>
        <dbReference type="ARBA" id="ARBA00008834"/>
    </source>
</evidence>
<evidence type="ECO:0000313" key="12">
    <source>
        <dbReference type="EMBL" id="CRG91875.1"/>
    </source>
</evidence>
<dbReference type="SUPFAM" id="SSF51126">
    <property type="entry name" value="Pectin lyase-like"/>
    <property type="match status" value="1"/>
</dbReference>
<dbReference type="GO" id="GO:0005975">
    <property type="term" value="P:carbohydrate metabolic process"/>
    <property type="evidence" value="ECO:0007669"/>
    <property type="project" value="InterPro"/>
</dbReference>
<dbReference type="InterPro" id="IPR012334">
    <property type="entry name" value="Pectin_lyas_fold"/>
</dbReference>
<keyword evidence="3" id="KW-0964">Secreted</keyword>
<dbReference type="GO" id="GO:0005576">
    <property type="term" value="C:extracellular region"/>
    <property type="evidence" value="ECO:0007669"/>
    <property type="project" value="UniProtKB-SubCell"/>
</dbReference>
<gene>
    <name evidence="12" type="ORF">PISL3812_08929</name>
</gene>
<dbReference type="InterPro" id="IPR000743">
    <property type="entry name" value="Glyco_hydro_28"/>
</dbReference>
<keyword evidence="7" id="KW-0325">Glycoprotein</keyword>
<dbReference type="Proteomes" id="UP000054383">
    <property type="component" value="Unassembled WGS sequence"/>
</dbReference>
<keyword evidence="4 11" id="KW-0732">Signal</keyword>
<dbReference type="GO" id="GO:0004650">
    <property type="term" value="F:polygalacturonase activity"/>
    <property type="evidence" value="ECO:0007669"/>
    <property type="project" value="InterPro"/>
</dbReference>
<evidence type="ECO:0000313" key="13">
    <source>
        <dbReference type="Proteomes" id="UP000054383"/>
    </source>
</evidence>
<accession>A0A0U1M8E5</accession>
<protein>
    <submittedName>
        <fullName evidence="12">Uncharacterized protein</fullName>
    </submittedName>
</protein>
<keyword evidence="13" id="KW-1185">Reference proteome</keyword>
<evidence type="ECO:0000256" key="7">
    <source>
        <dbReference type="ARBA" id="ARBA00023180"/>
    </source>
</evidence>
<dbReference type="AlphaFoldDB" id="A0A0U1M8E5"/>
<dbReference type="OMA" id="FSTKTWP"/>
<dbReference type="InterPro" id="IPR011050">
    <property type="entry name" value="Pectin_lyase_fold/virulence"/>
</dbReference>
<keyword evidence="8 10" id="KW-0326">Glycosidase</keyword>
<dbReference type="OrthoDB" id="187139at2759"/>
<dbReference type="STRING" id="28573.A0A0U1M8E5"/>
<evidence type="ECO:0000256" key="6">
    <source>
        <dbReference type="ARBA" id="ARBA00023157"/>
    </source>
</evidence>
<proteinExistence type="inferred from homology"/>
<organism evidence="12 13">
    <name type="scientific">Talaromyces islandicus</name>
    <name type="common">Penicillium islandicum</name>
    <dbReference type="NCBI Taxonomy" id="28573"/>
    <lineage>
        <taxon>Eukaryota</taxon>
        <taxon>Fungi</taxon>
        <taxon>Dikarya</taxon>
        <taxon>Ascomycota</taxon>
        <taxon>Pezizomycotina</taxon>
        <taxon>Eurotiomycetes</taxon>
        <taxon>Eurotiomycetidae</taxon>
        <taxon>Eurotiales</taxon>
        <taxon>Trichocomaceae</taxon>
        <taxon>Talaromyces</taxon>
        <taxon>Talaromyces sect. Islandici</taxon>
    </lineage>
</organism>
<feature type="signal peptide" evidence="11">
    <location>
        <begin position="1"/>
        <end position="19"/>
    </location>
</feature>
<evidence type="ECO:0000256" key="5">
    <source>
        <dbReference type="ARBA" id="ARBA00022801"/>
    </source>
</evidence>
<evidence type="ECO:0000256" key="11">
    <source>
        <dbReference type="SAM" id="SignalP"/>
    </source>
</evidence>
<comment type="subcellular location">
    <subcellularLocation>
        <location evidence="1">Secreted</location>
    </subcellularLocation>
</comment>
<evidence type="ECO:0000256" key="9">
    <source>
        <dbReference type="ARBA" id="ARBA00023316"/>
    </source>
</evidence>
<evidence type="ECO:0000256" key="4">
    <source>
        <dbReference type="ARBA" id="ARBA00022729"/>
    </source>
</evidence>
<keyword evidence="5 10" id="KW-0378">Hydrolase</keyword>
<evidence type="ECO:0000256" key="1">
    <source>
        <dbReference type="ARBA" id="ARBA00004613"/>
    </source>
</evidence>
<dbReference type="GO" id="GO:0071555">
    <property type="term" value="P:cell wall organization"/>
    <property type="evidence" value="ECO:0007669"/>
    <property type="project" value="UniProtKB-KW"/>
</dbReference>
<dbReference type="PANTHER" id="PTHR31736:SF19">
    <property type="entry name" value="PECTIN LYASE SUPERFAMILY PROTEIN-RELATED"/>
    <property type="match status" value="1"/>
</dbReference>
<dbReference type="GO" id="GO:0046576">
    <property type="term" value="F:rhamnogalacturonan alpha-L-rhamnopyranosyl-(1-&gt;4)-alpha-D-galactopyranosyluronide lyase activity"/>
    <property type="evidence" value="ECO:0007669"/>
    <property type="project" value="UniProtKB-ARBA"/>
</dbReference>
<feature type="chain" id="PRO_5006711654" evidence="11">
    <location>
        <begin position="20"/>
        <end position="514"/>
    </location>
</feature>
<comment type="similarity">
    <text evidence="2 10">Belongs to the glycosyl hydrolase 28 family.</text>
</comment>
<dbReference type="PANTHER" id="PTHR31736">
    <property type="match status" value="1"/>
</dbReference>
<sequence>MLLRPLFAILALLIASIHASFVSYPRPSIYNKSAHFSLKVNGTYTYTVSYAGYDYVQVSMDEGYETEFRIALTSGDDITSYSITPEKLPISAKTDGNELVFSLNKAHYMIVKINDEKEFVVLLDPSEVDVPPSSGSGIYNVLDYDADKTGNSVTKGIQAAMDAAAEKPGSTVYVPEGLYTIGNLMLRNNTSLYLAGGAVLRFSGNPSDYKTLYNKPDLFDGTWWIQTEINSTNIKLYGRGTIDGNGHTTRGAKYMADLVVPVGTTNFIYDGPLVRDSSFWAVTPVQVSNALLTNIKILDRQDVTQNDGIDVIESTGVTVRRAIAIANDDSFSTKTWPYKVHTTVPYPYEPRILQDVLFEDCLAWTLCFSYKIGEGVWEVQDNVTFRDSVTYKAGVGIGIHHKFGSEVASNITFDNIDIERLAGAPAGRATWMAIYVDDAGQGVGPLKDLTVKNIRARDQGKNSAFMQGFNESSMVSGAIISDVYMLQNKTPATTFEEMKLNYVGYSEGIKIVNS</sequence>
<name>A0A0U1M8E5_TALIS</name>
<dbReference type="Gene3D" id="2.160.20.10">
    <property type="entry name" value="Single-stranded right-handed beta-helix, Pectin lyase-like"/>
    <property type="match status" value="1"/>
</dbReference>
<dbReference type="Pfam" id="PF00295">
    <property type="entry name" value="Glyco_hydro_28"/>
    <property type="match status" value="1"/>
</dbReference>
<dbReference type="EMBL" id="CVMT01000010">
    <property type="protein sequence ID" value="CRG91875.1"/>
    <property type="molecule type" value="Genomic_DNA"/>
</dbReference>
<evidence type="ECO:0000256" key="10">
    <source>
        <dbReference type="RuleBase" id="RU361169"/>
    </source>
</evidence>
<evidence type="ECO:0000256" key="8">
    <source>
        <dbReference type="ARBA" id="ARBA00023295"/>
    </source>
</evidence>
<keyword evidence="9" id="KW-0961">Cell wall biogenesis/degradation</keyword>
<evidence type="ECO:0000256" key="3">
    <source>
        <dbReference type="ARBA" id="ARBA00022525"/>
    </source>
</evidence>